<dbReference type="Pfam" id="PF13460">
    <property type="entry name" value="NAD_binding_10"/>
    <property type="match status" value="1"/>
</dbReference>
<reference evidence="3 4" key="1">
    <citation type="submission" date="2018-01" db="EMBL/GenBank/DDBJ databases">
        <title>Arthrobacter sp. nov., from glaciers in China.</title>
        <authorList>
            <person name="Liu Q."/>
            <person name="Xin Y.-H."/>
        </authorList>
    </citation>
    <scope>NUCLEOTIDE SEQUENCE [LARGE SCALE GENOMIC DNA]</scope>
    <source>
        <strain evidence="3 4">HLT2-12-2</strain>
    </source>
</reference>
<dbReference type="AlphaFoldDB" id="A0A2S3ZXQ8"/>
<organism evidence="3 4">
    <name type="scientific">Arthrobacter glacialis</name>
    <dbReference type="NCBI Taxonomy" id="1664"/>
    <lineage>
        <taxon>Bacteria</taxon>
        <taxon>Bacillati</taxon>
        <taxon>Actinomycetota</taxon>
        <taxon>Actinomycetes</taxon>
        <taxon>Micrococcales</taxon>
        <taxon>Micrococcaceae</taxon>
        <taxon>Arthrobacter</taxon>
    </lineage>
</organism>
<dbReference type="EMBL" id="PPXC01000004">
    <property type="protein sequence ID" value="POH74066.1"/>
    <property type="molecule type" value="Genomic_DNA"/>
</dbReference>
<dbReference type="SUPFAM" id="SSF51735">
    <property type="entry name" value="NAD(P)-binding Rossmann-fold domains"/>
    <property type="match status" value="1"/>
</dbReference>
<dbReference type="Proteomes" id="UP000237061">
    <property type="component" value="Unassembled WGS sequence"/>
</dbReference>
<comment type="caution">
    <text evidence="3">The sequence shown here is derived from an EMBL/GenBank/DDBJ whole genome shotgun (WGS) entry which is preliminary data.</text>
</comment>
<feature type="domain" description="NAD(P)-binding" evidence="2">
    <location>
        <begin position="8"/>
        <end position="181"/>
    </location>
</feature>
<evidence type="ECO:0000256" key="1">
    <source>
        <dbReference type="ARBA" id="ARBA00022857"/>
    </source>
</evidence>
<keyword evidence="1" id="KW-0521">NADP</keyword>
<dbReference type="PANTHER" id="PTHR42748:SF3">
    <property type="entry name" value="BLL4366 PROTEIN"/>
    <property type="match status" value="1"/>
</dbReference>
<dbReference type="Gene3D" id="3.40.50.720">
    <property type="entry name" value="NAD(P)-binding Rossmann-like Domain"/>
    <property type="match status" value="1"/>
</dbReference>
<gene>
    <name evidence="3" type="ORF">CVS27_05700</name>
</gene>
<dbReference type="PANTHER" id="PTHR42748">
    <property type="entry name" value="NITROGEN METABOLITE REPRESSION PROTEIN NMRA FAMILY MEMBER"/>
    <property type="match status" value="1"/>
</dbReference>
<evidence type="ECO:0000313" key="4">
    <source>
        <dbReference type="Proteomes" id="UP000237061"/>
    </source>
</evidence>
<protein>
    <submittedName>
        <fullName evidence="3">NmrA family transcriptional regulator</fullName>
    </submittedName>
</protein>
<dbReference type="InterPro" id="IPR016040">
    <property type="entry name" value="NAD(P)-bd_dom"/>
</dbReference>
<sequence>MVLIAVAGGTGLSGRAVIEEVLARGHKVRSLTRRPPSAEARVAGAEYVHCDFHTGEGVAAGLLGVDALVETLDARSGAGLRALPVTSVAVLNAAAAAGVKRCVLLTIVRAGECSVGYYQAQAARALSYEHSGMATSVVYSTQFHNLLAGIFSAGAKVGVIPAFRGVSFQTIATADVARVLVGEALVEDPGHRPVLAGGPEVQAMAELAKEWKGVTGSKARVTTMPLPGSFGTFLRLGKNLIPEHAVGQQSFGQWLQSKTHVS</sequence>
<name>A0A2S3ZXQ8_ARTGL</name>
<dbReference type="InterPro" id="IPR036291">
    <property type="entry name" value="NAD(P)-bd_dom_sf"/>
</dbReference>
<keyword evidence="4" id="KW-1185">Reference proteome</keyword>
<evidence type="ECO:0000259" key="2">
    <source>
        <dbReference type="Pfam" id="PF13460"/>
    </source>
</evidence>
<dbReference type="InterPro" id="IPR051164">
    <property type="entry name" value="NmrA-like_oxidored"/>
</dbReference>
<accession>A0A2S3ZXQ8</accession>
<dbReference type="RefSeq" id="WP_103464788.1">
    <property type="nucleotide sequence ID" value="NZ_PPXC01000004.1"/>
</dbReference>
<evidence type="ECO:0000313" key="3">
    <source>
        <dbReference type="EMBL" id="POH74066.1"/>
    </source>
</evidence>
<proteinExistence type="predicted"/>